<accession>A0ABD2NZ48</accession>
<organism evidence="6 7">
    <name type="scientific">Cryptolaemus montrouzieri</name>
    <dbReference type="NCBI Taxonomy" id="559131"/>
    <lineage>
        <taxon>Eukaryota</taxon>
        <taxon>Metazoa</taxon>
        <taxon>Ecdysozoa</taxon>
        <taxon>Arthropoda</taxon>
        <taxon>Hexapoda</taxon>
        <taxon>Insecta</taxon>
        <taxon>Pterygota</taxon>
        <taxon>Neoptera</taxon>
        <taxon>Endopterygota</taxon>
        <taxon>Coleoptera</taxon>
        <taxon>Polyphaga</taxon>
        <taxon>Cucujiformia</taxon>
        <taxon>Coccinelloidea</taxon>
        <taxon>Coccinellidae</taxon>
        <taxon>Scymninae</taxon>
        <taxon>Scymnini</taxon>
        <taxon>Cryptolaemus</taxon>
    </lineage>
</organism>
<dbReference type="SUPFAM" id="SSF48371">
    <property type="entry name" value="ARM repeat"/>
    <property type="match status" value="1"/>
</dbReference>
<comment type="caution">
    <text evidence="6">The sequence shown here is derived from an EMBL/GenBank/DDBJ whole genome shotgun (WGS) entry which is preliminary data.</text>
</comment>
<dbReference type="GO" id="GO:0006417">
    <property type="term" value="P:regulation of translation"/>
    <property type="evidence" value="ECO:0007669"/>
    <property type="project" value="UniProtKB-KW"/>
</dbReference>
<comment type="subcellular location">
    <subcellularLocation>
        <location evidence="1">Cytoplasm</location>
    </subcellularLocation>
</comment>
<sequence length="399" mass="45555">MEDKPLWDPKKSEKSLRTPRNAPSIAANSNNEKTQGCSLAVIPPEKSKLNVSASEFIPKCYLDKSNEIVMSKPANVSVQNRLKIHKDQDSQRTQFPQDCQINSRYFSQGDNNFQYTSDSLDDRRLKQLINTLTNDPGQFDNLLDIFKQTIRPYFDDIIALSSVTDLLVRQAIQYQSFRYTAARLCYSIEQESPTFRAQLHITCKRELETNTNKQGIVLFVAELYTQLYHENIYGKCLINAFKQLLHDGGDSNIKCICQSLKLTGYSLEQYDKEALDDLMEQLLNCRQYASGTALCLLDSVVALRNSKWGYSNYSESSSSNSEEGGYWEDEESNNVNTVFYNPDGNMLSSEETEFLAANLQSTDEYLIDASDPDELCDPEPEMDEEIQAAFKEFVKLSRR</sequence>
<protein>
    <recommendedName>
        <fullName evidence="5">MIF4G domain-containing protein</fullName>
    </recommendedName>
</protein>
<feature type="region of interest" description="Disordered" evidence="4">
    <location>
        <begin position="1"/>
        <end position="34"/>
    </location>
</feature>
<evidence type="ECO:0000313" key="7">
    <source>
        <dbReference type="Proteomes" id="UP001516400"/>
    </source>
</evidence>
<dbReference type="PANTHER" id="PTHR23254">
    <property type="entry name" value="EIF4G DOMAIN PROTEIN"/>
    <property type="match status" value="1"/>
</dbReference>
<gene>
    <name evidence="6" type="ORF">HHI36_018062</name>
</gene>
<dbReference type="Pfam" id="PF02854">
    <property type="entry name" value="MIF4G"/>
    <property type="match status" value="1"/>
</dbReference>
<proteinExistence type="predicted"/>
<dbReference type="InterPro" id="IPR016024">
    <property type="entry name" value="ARM-type_fold"/>
</dbReference>
<evidence type="ECO:0000313" key="6">
    <source>
        <dbReference type="EMBL" id="KAL3283893.1"/>
    </source>
</evidence>
<evidence type="ECO:0000256" key="3">
    <source>
        <dbReference type="ARBA" id="ARBA00022845"/>
    </source>
</evidence>
<evidence type="ECO:0000256" key="4">
    <source>
        <dbReference type="SAM" id="MobiDB-lite"/>
    </source>
</evidence>
<keyword evidence="7" id="KW-1185">Reference proteome</keyword>
<evidence type="ECO:0000256" key="1">
    <source>
        <dbReference type="ARBA" id="ARBA00004496"/>
    </source>
</evidence>
<dbReference type="InterPro" id="IPR003890">
    <property type="entry name" value="MIF4G-like_typ-3"/>
</dbReference>
<dbReference type="GO" id="GO:0005737">
    <property type="term" value="C:cytoplasm"/>
    <property type="evidence" value="ECO:0007669"/>
    <property type="project" value="UniProtKB-SubCell"/>
</dbReference>
<name>A0ABD2NZ48_9CUCU</name>
<dbReference type="Gene3D" id="1.25.40.180">
    <property type="match status" value="1"/>
</dbReference>
<dbReference type="PANTHER" id="PTHR23254:SF15">
    <property type="entry name" value="POLYADENYLATE-BINDING PROTEIN-INTERACTING PROTEIN 1"/>
    <property type="match status" value="1"/>
</dbReference>
<keyword evidence="3" id="KW-0810">Translation regulation</keyword>
<dbReference type="Proteomes" id="UP001516400">
    <property type="component" value="Unassembled WGS sequence"/>
</dbReference>
<dbReference type="SMART" id="SM00543">
    <property type="entry name" value="MIF4G"/>
    <property type="match status" value="1"/>
</dbReference>
<reference evidence="6 7" key="1">
    <citation type="journal article" date="2021" name="BMC Biol.">
        <title>Horizontally acquired antibacterial genes associated with adaptive radiation of ladybird beetles.</title>
        <authorList>
            <person name="Li H.S."/>
            <person name="Tang X.F."/>
            <person name="Huang Y.H."/>
            <person name="Xu Z.Y."/>
            <person name="Chen M.L."/>
            <person name="Du X.Y."/>
            <person name="Qiu B.Y."/>
            <person name="Chen P.T."/>
            <person name="Zhang W."/>
            <person name="Slipinski A."/>
            <person name="Escalona H.E."/>
            <person name="Waterhouse R.M."/>
            <person name="Zwick A."/>
            <person name="Pang H."/>
        </authorList>
    </citation>
    <scope>NUCLEOTIDE SEQUENCE [LARGE SCALE GENOMIC DNA]</scope>
    <source>
        <strain evidence="6">SYSU2018</strain>
    </source>
</reference>
<keyword evidence="2" id="KW-0963">Cytoplasm</keyword>
<dbReference type="InterPro" id="IPR051367">
    <property type="entry name" value="mRNA_TranslReg/HistoneTransl"/>
</dbReference>
<dbReference type="EMBL" id="JABFTP020000165">
    <property type="protein sequence ID" value="KAL3283893.1"/>
    <property type="molecule type" value="Genomic_DNA"/>
</dbReference>
<feature type="compositionally biased region" description="Basic and acidic residues" evidence="4">
    <location>
        <begin position="1"/>
        <end position="16"/>
    </location>
</feature>
<evidence type="ECO:0000259" key="5">
    <source>
        <dbReference type="SMART" id="SM00543"/>
    </source>
</evidence>
<evidence type="ECO:0000256" key="2">
    <source>
        <dbReference type="ARBA" id="ARBA00022490"/>
    </source>
</evidence>
<feature type="domain" description="MIF4G" evidence="5">
    <location>
        <begin position="122"/>
        <end position="307"/>
    </location>
</feature>
<dbReference type="AlphaFoldDB" id="A0ABD2NZ48"/>